<evidence type="ECO:0000313" key="2">
    <source>
        <dbReference type="Proteomes" id="UP000504610"/>
    </source>
</evidence>
<sequence>MKMKKRSVIVFFISLLLAAAICATNGELVKDSDGNPVQVARPYFIQPVKTENNSGGGLVPAPNTIFPLCPLGISQIPIADQPGLPVSVTYPFILPALIVTSSIVNIEFKSNIWPVCNEFSKYWEVDDSSNASKEPAILIGGNPTSPNSWFKIEKAGEESGENTYKLTTLNGTVGAIQGACFRAPQLVLTNDDAKILLVKFKKVNDDTTAIPSTSTVDSLRQRMFPFY</sequence>
<keyword evidence="2" id="KW-1185">Reference proteome</keyword>
<dbReference type="AlphaFoldDB" id="A0A6J0P2Z9"/>
<feature type="signal peptide" evidence="1">
    <location>
        <begin position="1"/>
        <end position="26"/>
    </location>
</feature>
<dbReference type="SUPFAM" id="SSF50386">
    <property type="entry name" value="STI-like"/>
    <property type="match status" value="1"/>
</dbReference>
<dbReference type="Gene3D" id="2.80.10.50">
    <property type="match status" value="1"/>
</dbReference>
<evidence type="ECO:0000256" key="1">
    <source>
        <dbReference type="SAM" id="SignalP"/>
    </source>
</evidence>
<dbReference type="GO" id="GO:0004866">
    <property type="term" value="F:endopeptidase inhibitor activity"/>
    <property type="evidence" value="ECO:0007669"/>
    <property type="project" value="InterPro"/>
</dbReference>
<name>A0A6J0P2Z9_RAPSA</name>
<gene>
    <name evidence="3" type="primary">LOC108861634</name>
</gene>
<dbReference type="InterPro" id="IPR002160">
    <property type="entry name" value="Prot_inh_Kunz-lg"/>
</dbReference>
<dbReference type="SMART" id="SM00452">
    <property type="entry name" value="STI"/>
    <property type="match status" value="1"/>
</dbReference>
<dbReference type="GeneID" id="108861634"/>
<dbReference type="PANTHER" id="PTHR33107:SF89">
    <property type="entry name" value="KUNITZ TRYPSIN INHIBITOR 2"/>
    <property type="match status" value="1"/>
</dbReference>
<protein>
    <submittedName>
        <fullName evidence="3">Kunitz trypsin inhibitor 2</fullName>
    </submittedName>
</protein>
<dbReference type="OrthoDB" id="1028092at2759"/>
<reference evidence="2" key="1">
    <citation type="journal article" date="2019" name="Database">
        <title>The radish genome database (RadishGD): an integrated information resource for radish genomics.</title>
        <authorList>
            <person name="Yu H.J."/>
            <person name="Baek S."/>
            <person name="Lee Y.J."/>
            <person name="Cho A."/>
            <person name="Mun J.H."/>
        </authorList>
    </citation>
    <scope>NUCLEOTIDE SEQUENCE [LARGE SCALE GENOMIC DNA]</scope>
    <source>
        <strain evidence="2">cv. WK10039</strain>
    </source>
</reference>
<feature type="chain" id="PRO_5040952927" evidence="1">
    <location>
        <begin position="27"/>
        <end position="227"/>
    </location>
</feature>
<dbReference type="RefSeq" id="XP_018491050.2">
    <property type="nucleotide sequence ID" value="XM_018635548.2"/>
</dbReference>
<dbReference type="PANTHER" id="PTHR33107">
    <property type="entry name" value="KUNITZ TRYPSIN INHIBITOR 2"/>
    <property type="match status" value="1"/>
</dbReference>
<keyword evidence="1" id="KW-0732">Signal</keyword>
<dbReference type="KEGG" id="rsz:108861634"/>
<reference evidence="3" key="2">
    <citation type="submission" date="2025-08" db="UniProtKB">
        <authorList>
            <consortium name="RefSeq"/>
        </authorList>
    </citation>
    <scope>IDENTIFICATION</scope>
    <source>
        <tissue evidence="3">Leaf</tissue>
    </source>
</reference>
<dbReference type="Pfam" id="PF00197">
    <property type="entry name" value="Kunitz_legume"/>
    <property type="match status" value="1"/>
</dbReference>
<dbReference type="InterPro" id="IPR011065">
    <property type="entry name" value="Kunitz_inhibitor_STI-like_sf"/>
</dbReference>
<dbReference type="PROSITE" id="PS00283">
    <property type="entry name" value="SOYBEAN_KUNITZ"/>
    <property type="match status" value="1"/>
</dbReference>
<dbReference type="CDD" id="cd23360">
    <property type="entry name" value="beta-trefoil_STI_WSCP_II"/>
    <property type="match status" value="1"/>
</dbReference>
<accession>A0A6J0P2Z9</accession>
<proteinExistence type="predicted"/>
<evidence type="ECO:0000313" key="3">
    <source>
        <dbReference type="RefSeq" id="XP_018491050.2"/>
    </source>
</evidence>
<dbReference type="Proteomes" id="UP000504610">
    <property type="component" value="Chromosome 5"/>
</dbReference>
<organism evidence="2 3">
    <name type="scientific">Raphanus sativus</name>
    <name type="common">Radish</name>
    <name type="synonym">Raphanus raphanistrum var. sativus</name>
    <dbReference type="NCBI Taxonomy" id="3726"/>
    <lineage>
        <taxon>Eukaryota</taxon>
        <taxon>Viridiplantae</taxon>
        <taxon>Streptophyta</taxon>
        <taxon>Embryophyta</taxon>
        <taxon>Tracheophyta</taxon>
        <taxon>Spermatophyta</taxon>
        <taxon>Magnoliopsida</taxon>
        <taxon>eudicotyledons</taxon>
        <taxon>Gunneridae</taxon>
        <taxon>Pentapetalae</taxon>
        <taxon>rosids</taxon>
        <taxon>malvids</taxon>
        <taxon>Brassicales</taxon>
        <taxon>Brassicaceae</taxon>
        <taxon>Brassiceae</taxon>
        <taxon>Raphanus</taxon>
    </lineage>
</organism>